<dbReference type="SMART" id="SM00332">
    <property type="entry name" value="PP2Cc"/>
    <property type="match status" value="1"/>
</dbReference>
<proteinExistence type="inferred from homology"/>
<keyword evidence="2 4" id="KW-0378">Hydrolase</keyword>
<evidence type="ECO:0000259" key="5">
    <source>
        <dbReference type="PROSITE" id="PS51746"/>
    </source>
</evidence>
<dbReference type="GO" id="GO:0005739">
    <property type="term" value="C:mitochondrion"/>
    <property type="evidence" value="ECO:0007669"/>
    <property type="project" value="TreeGrafter"/>
</dbReference>
<feature type="domain" description="PPM-type phosphatase" evidence="5">
    <location>
        <begin position="113"/>
        <end position="569"/>
    </location>
</feature>
<evidence type="ECO:0000313" key="7">
    <source>
        <dbReference type="Proteomes" id="UP000015104"/>
    </source>
</evidence>
<dbReference type="InterPro" id="IPR001932">
    <property type="entry name" value="PPM-type_phosphatase-like_dom"/>
</dbReference>
<dbReference type="EMBL" id="CAEY01000075">
    <property type="status" value="NOT_ANNOTATED_CDS"/>
    <property type="molecule type" value="Genomic_DNA"/>
</dbReference>
<dbReference type="PROSITE" id="PS01032">
    <property type="entry name" value="PPM_1"/>
    <property type="match status" value="1"/>
</dbReference>
<name>T1KHI2_TETUR</name>
<organism evidence="6 7">
    <name type="scientific">Tetranychus urticae</name>
    <name type="common">Two-spotted spider mite</name>
    <dbReference type="NCBI Taxonomy" id="32264"/>
    <lineage>
        <taxon>Eukaryota</taxon>
        <taxon>Metazoa</taxon>
        <taxon>Ecdysozoa</taxon>
        <taxon>Arthropoda</taxon>
        <taxon>Chelicerata</taxon>
        <taxon>Arachnida</taxon>
        <taxon>Acari</taxon>
        <taxon>Acariformes</taxon>
        <taxon>Trombidiformes</taxon>
        <taxon>Prostigmata</taxon>
        <taxon>Eleutherengona</taxon>
        <taxon>Raphignathae</taxon>
        <taxon>Tetranychoidea</taxon>
        <taxon>Tetranychidae</taxon>
        <taxon>Tetranychus</taxon>
    </lineage>
</organism>
<sequence length="570" mass="64122">MRVSMLVRLFKPRRISSTTVNSKNLRTWSGGNVNLLFLPNFGFTKFNQKSNFSSKQESYFSAIGGESDDPPPELTPEQVTNILTMNEVKFFSSGRIKTIECNQLAANNPTEDRLRVSKLNLKEFNSSSDNSSAQEATIFAVFDGHGGRLCADIITKRLFSYIALALCSDPVNVASDAQNLDKIVEDLQMIPNVTKSLNLSYGPLACERINGVTKERTKYYLEKYAQKLKETSFQSIEDKLVDAFLQCDQDLSDEIEHGLENPISNVLIHYYLSMAVSGCCVTLLMVHGDDCYIASTGDCKAVLGFREAGPANYQVTKSIDLTNEHNSDNAAETKRLLSSHPSNEKKTIIRNDRLLSHLMPFRAFGDFCYKWEIDKIKKAGLTKAFGLHIIPPNYLTPPYLTAKPEVSKISLSSKTDATIGDRFIVIATDGLWEQYGSSRCLIKQLFRHHFRLSSSFSSSNENLSVPKKVDSYQSYQHEEVSKKIVQHAQSKKASCDDEQPKEDEDFIDINSSTHLIRVALGTPPLPNMVQDDDLVPYQLQHKRLSTFLTLPPHLVRNFRDDITVIVLKLD</sequence>
<dbReference type="SUPFAM" id="SSF81606">
    <property type="entry name" value="PP2C-like"/>
    <property type="match status" value="1"/>
</dbReference>
<dbReference type="Pfam" id="PF00481">
    <property type="entry name" value="PP2C"/>
    <property type="match status" value="1"/>
</dbReference>
<dbReference type="HOGENOM" id="CLU_021928_0_0_1"/>
<dbReference type="Gene3D" id="3.60.40.10">
    <property type="entry name" value="PPM-type phosphatase domain"/>
    <property type="match status" value="1"/>
</dbReference>
<dbReference type="EnsemblMetazoa" id="tetur11g04490.1">
    <property type="protein sequence ID" value="tetur11g04490.1"/>
    <property type="gene ID" value="tetur11g04490"/>
</dbReference>
<dbReference type="STRING" id="32264.T1KHI2"/>
<dbReference type="PROSITE" id="PS51746">
    <property type="entry name" value="PPM_2"/>
    <property type="match status" value="1"/>
</dbReference>
<keyword evidence="1" id="KW-0479">Metal-binding</keyword>
<reference evidence="7" key="1">
    <citation type="submission" date="2011-08" db="EMBL/GenBank/DDBJ databases">
        <authorList>
            <person name="Rombauts S."/>
        </authorList>
    </citation>
    <scope>NUCLEOTIDE SEQUENCE</scope>
    <source>
        <strain evidence="7">London</strain>
    </source>
</reference>
<evidence type="ECO:0000256" key="4">
    <source>
        <dbReference type="RuleBase" id="RU003465"/>
    </source>
</evidence>
<evidence type="ECO:0000256" key="2">
    <source>
        <dbReference type="ARBA" id="ARBA00022801"/>
    </source>
</evidence>
<dbReference type="eggNOG" id="KOG0700">
    <property type="taxonomic scope" value="Eukaryota"/>
</dbReference>
<protein>
    <recommendedName>
        <fullName evidence="5">PPM-type phosphatase domain-containing protein</fullName>
    </recommendedName>
</protein>
<dbReference type="KEGG" id="tut:107364049"/>
<evidence type="ECO:0000313" key="6">
    <source>
        <dbReference type="EnsemblMetazoa" id="tetur11g04490.1"/>
    </source>
</evidence>
<dbReference type="InterPro" id="IPR015655">
    <property type="entry name" value="PP2C"/>
</dbReference>
<evidence type="ECO:0000256" key="3">
    <source>
        <dbReference type="ARBA" id="ARBA00022912"/>
    </source>
</evidence>
<dbReference type="InterPro" id="IPR036457">
    <property type="entry name" value="PPM-type-like_dom_sf"/>
</dbReference>
<dbReference type="CDD" id="cd00143">
    <property type="entry name" value="PP2Cc"/>
    <property type="match status" value="1"/>
</dbReference>
<keyword evidence="3 4" id="KW-0904">Protein phosphatase</keyword>
<dbReference type="PANTHER" id="PTHR13832:SF792">
    <property type="entry name" value="GM14286P"/>
    <property type="match status" value="1"/>
</dbReference>
<dbReference type="GO" id="GO:0046872">
    <property type="term" value="F:metal ion binding"/>
    <property type="evidence" value="ECO:0007669"/>
    <property type="project" value="UniProtKB-KW"/>
</dbReference>
<evidence type="ECO:0000256" key="1">
    <source>
        <dbReference type="ARBA" id="ARBA00022723"/>
    </source>
</evidence>
<gene>
    <name evidence="6" type="primary">107364049</name>
</gene>
<accession>T1KHI2</accession>
<dbReference type="Proteomes" id="UP000015104">
    <property type="component" value="Unassembled WGS sequence"/>
</dbReference>
<reference evidence="6" key="2">
    <citation type="submission" date="2015-06" db="UniProtKB">
        <authorList>
            <consortium name="EnsemblMetazoa"/>
        </authorList>
    </citation>
    <scope>IDENTIFICATION</scope>
</reference>
<dbReference type="AlphaFoldDB" id="T1KHI2"/>
<dbReference type="InterPro" id="IPR000222">
    <property type="entry name" value="PP2C_BS"/>
</dbReference>
<dbReference type="OrthoDB" id="420076at2759"/>
<dbReference type="GO" id="GO:0004741">
    <property type="term" value="F:[pyruvate dehydrogenase (acetyl-transferring)]-phosphatase activity"/>
    <property type="evidence" value="ECO:0007669"/>
    <property type="project" value="TreeGrafter"/>
</dbReference>
<keyword evidence="7" id="KW-1185">Reference proteome</keyword>
<dbReference type="OMA" id="GEQAMAP"/>
<comment type="similarity">
    <text evidence="4">Belongs to the PP2C family.</text>
</comment>
<dbReference type="PANTHER" id="PTHR13832">
    <property type="entry name" value="PROTEIN PHOSPHATASE 2C"/>
    <property type="match status" value="1"/>
</dbReference>